<dbReference type="Proteomes" id="UP000030689">
    <property type="component" value="Unassembled WGS sequence"/>
</dbReference>
<gene>
    <name evidence="1" type="ORF">EUTSA_v10010940mg</name>
</gene>
<protein>
    <submittedName>
        <fullName evidence="1">Uncharacterized protein</fullName>
    </submittedName>
</protein>
<dbReference type="Gramene" id="ESQ45638">
    <property type="protein sequence ID" value="ESQ45638"/>
    <property type="gene ID" value="EUTSA_v10010940mg"/>
</dbReference>
<organism evidence="1 2">
    <name type="scientific">Eutrema salsugineum</name>
    <name type="common">Saltwater cress</name>
    <name type="synonym">Sisymbrium salsugineum</name>
    <dbReference type="NCBI Taxonomy" id="72664"/>
    <lineage>
        <taxon>Eukaryota</taxon>
        <taxon>Viridiplantae</taxon>
        <taxon>Streptophyta</taxon>
        <taxon>Embryophyta</taxon>
        <taxon>Tracheophyta</taxon>
        <taxon>Spermatophyta</taxon>
        <taxon>Magnoliopsida</taxon>
        <taxon>eudicotyledons</taxon>
        <taxon>Gunneridae</taxon>
        <taxon>Pentapetalae</taxon>
        <taxon>rosids</taxon>
        <taxon>malvids</taxon>
        <taxon>Brassicales</taxon>
        <taxon>Brassicaceae</taxon>
        <taxon>Eutremeae</taxon>
        <taxon>Eutrema</taxon>
    </lineage>
</organism>
<dbReference type="EMBL" id="KI517435">
    <property type="protein sequence ID" value="ESQ45638.1"/>
    <property type="molecule type" value="Genomic_DNA"/>
</dbReference>
<keyword evidence="2" id="KW-1185">Reference proteome</keyword>
<dbReference type="KEGG" id="eus:EUTSA_v10010940mg"/>
<name>V4M0D4_EUTSA</name>
<dbReference type="PANTHER" id="PTHR34937">
    <property type="entry name" value="OS08G0559800 PROTEIN"/>
    <property type="match status" value="1"/>
</dbReference>
<dbReference type="PANTHER" id="PTHR34937:SF2">
    <property type="entry name" value="OS08G0559800 PROTEIN"/>
    <property type="match status" value="1"/>
</dbReference>
<reference evidence="1 2" key="1">
    <citation type="journal article" date="2013" name="Front. Plant Sci.">
        <title>The Reference Genome of the Halophytic Plant Eutrema salsugineum.</title>
        <authorList>
            <person name="Yang R."/>
            <person name="Jarvis D.E."/>
            <person name="Chen H."/>
            <person name="Beilstein M.A."/>
            <person name="Grimwood J."/>
            <person name="Jenkins J."/>
            <person name="Shu S."/>
            <person name="Prochnik S."/>
            <person name="Xin M."/>
            <person name="Ma C."/>
            <person name="Schmutz J."/>
            <person name="Wing R.A."/>
            <person name="Mitchell-Olds T."/>
            <person name="Schumaker K.S."/>
            <person name="Wang X."/>
        </authorList>
    </citation>
    <scope>NUCLEOTIDE SEQUENCE [LARGE SCALE GENOMIC DNA]</scope>
</reference>
<sequence>MTNLRNELEEAQLKKITEEQAQKIPENIMNIDKLQNRERSLSQNEIGLVFIEPKVEELVNVMREAESEASRWREACELEVEAGLREVQEPNATIQMAVLKAEVEKMISEGKLKTERKVSRSCNEEESIERRRGKFRYVWCWPLWRLPTAAAVSVAATDNSSCISNRAYLRYGA</sequence>
<proteinExistence type="predicted"/>
<accession>V4M0D4</accession>
<dbReference type="InterPro" id="IPR040300">
    <property type="entry name" value="At3g49055-like"/>
</dbReference>
<dbReference type="AlphaFoldDB" id="V4M0D4"/>
<evidence type="ECO:0000313" key="1">
    <source>
        <dbReference type="EMBL" id="ESQ45638.1"/>
    </source>
</evidence>
<evidence type="ECO:0000313" key="2">
    <source>
        <dbReference type="Proteomes" id="UP000030689"/>
    </source>
</evidence>